<feature type="compositionally biased region" description="Polar residues" evidence="4">
    <location>
        <begin position="1023"/>
        <end position="1049"/>
    </location>
</feature>
<accession>A0A4Y2A3P5</accession>
<evidence type="ECO:0000313" key="6">
    <source>
        <dbReference type="EMBL" id="GBL74398.1"/>
    </source>
</evidence>
<dbReference type="PANTHER" id="PTHR14296:SF3">
    <property type="entry name" value="DIKAR, ISOFORM F"/>
    <property type="match status" value="1"/>
</dbReference>
<dbReference type="PANTHER" id="PTHR14296">
    <property type="entry name" value="REMODELING AND SPACING FACTOR 1"/>
    <property type="match status" value="1"/>
</dbReference>
<feature type="compositionally biased region" description="Low complexity" evidence="4">
    <location>
        <begin position="975"/>
        <end position="986"/>
    </location>
</feature>
<dbReference type="GO" id="GO:0031213">
    <property type="term" value="C:RSF complex"/>
    <property type="evidence" value="ECO:0007669"/>
    <property type="project" value="InterPro"/>
</dbReference>
<dbReference type="EMBL" id="BGPR01000005">
    <property type="protein sequence ID" value="GBL74398.1"/>
    <property type="molecule type" value="Genomic_DNA"/>
</dbReference>
<feature type="domain" description="B-cell lymphoma 9 beta-catenin binding" evidence="5">
    <location>
        <begin position="754"/>
        <end position="786"/>
    </location>
</feature>
<dbReference type="GO" id="GO:0006355">
    <property type="term" value="P:regulation of DNA-templated transcription"/>
    <property type="evidence" value="ECO:0007669"/>
    <property type="project" value="InterPro"/>
</dbReference>
<name>A0A4Y2A3P5_ARAVE</name>
<dbReference type="InterPro" id="IPR028938">
    <property type="entry name" value="Rsf1-like"/>
</dbReference>
<comment type="subcellular location">
    <subcellularLocation>
        <location evidence="1">Nucleus</location>
    </subcellularLocation>
</comment>
<feature type="compositionally biased region" description="Low complexity" evidence="4">
    <location>
        <begin position="912"/>
        <end position="945"/>
    </location>
</feature>
<keyword evidence="7" id="KW-1185">Reference proteome</keyword>
<feature type="region of interest" description="Disordered" evidence="4">
    <location>
        <begin position="1312"/>
        <end position="1337"/>
    </location>
</feature>
<organism evidence="6 7">
    <name type="scientific">Araneus ventricosus</name>
    <name type="common">Orbweaver spider</name>
    <name type="synonym">Epeira ventricosa</name>
    <dbReference type="NCBI Taxonomy" id="182803"/>
    <lineage>
        <taxon>Eukaryota</taxon>
        <taxon>Metazoa</taxon>
        <taxon>Ecdysozoa</taxon>
        <taxon>Arthropoda</taxon>
        <taxon>Chelicerata</taxon>
        <taxon>Arachnida</taxon>
        <taxon>Araneae</taxon>
        <taxon>Araneomorphae</taxon>
        <taxon>Entelegynae</taxon>
        <taxon>Araneoidea</taxon>
        <taxon>Araneidae</taxon>
        <taxon>Araneus</taxon>
    </lineage>
</organism>
<gene>
    <name evidence="6" type="ORF">AVEN_235362_2</name>
</gene>
<evidence type="ECO:0000259" key="5">
    <source>
        <dbReference type="Pfam" id="PF11502"/>
    </source>
</evidence>
<protein>
    <recommendedName>
        <fullName evidence="5">B-cell lymphoma 9 beta-catenin binding domain-containing protein</fullName>
    </recommendedName>
</protein>
<comment type="caution">
    <text evidence="6">The sequence shown here is derived from an EMBL/GenBank/DDBJ whole genome shotgun (WGS) entry which is preliminary data.</text>
</comment>
<dbReference type="OrthoDB" id="7668649at2759"/>
<reference evidence="6 7" key="1">
    <citation type="journal article" date="2019" name="Sci. Rep.">
        <title>Orb-weaving spider Araneus ventricosus genome elucidates the spidroin gene catalogue.</title>
        <authorList>
            <person name="Kono N."/>
            <person name="Nakamura H."/>
            <person name="Ohtoshi R."/>
            <person name="Moran D.A.P."/>
            <person name="Shinohara A."/>
            <person name="Yoshida Y."/>
            <person name="Fujiwara M."/>
            <person name="Mori M."/>
            <person name="Tomita M."/>
            <person name="Arakawa K."/>
        </authorList>
    </citation>
    <scope>NUCLEOTIDE SEQUENCE [LARGE SCALE GENOMIC DNA]</scope>
</reference>
<evidence type="ECO:0000313" key="7">
    <source>
        <dbReference type="Proteomes" id="UP000499080"/>
    </source>
</evidence>
<feature type="compositionally biased region" description="Pro residues" evidence="4">
    <location>
        <begin position="1004"/>
        <end position="1020"/>
    </location>
</feature>
<feature type="compositionally biased region" description="Polar residues" evidence="4">
    <location>
        <begin position="446"/>
        <end position="462"/>
    </location>
</feature>
<comment type="similarity">
    <text evidence="2">Belongs to the BCL9 family.</text>
</comment>
<evidence type="ECO:0000256" key="4">
    <source>
        <dbReference type="SAM" id="MobiDB-lite"/>
    </source>
</evidence>
<evidence type="ECO:0000256" key="1">
    <source>
        <dbReference type="ARBA" id="ARBA00004123"/>
    </source>
</evidence>
<evidence type="ECO:0000256" key="2">
    <source>
        <dbReference type="ARBA" id="ARBA00009200"/>
    </source>
</evidence>
<dbReference type="InterPro" id="IPR024670">
    <property type="entry name" value="BCL9_beta-catenin-bd_dom"/>
</dbReference>
<evidence type="ECO:0000256" key="3">
    <source>
        <dbReference type="ARBA" id="ARBA00023242"/>
    </source>
</evidence>
<feature type="region of interest" description="Disordered" evidence="4">
    <location>
        <begin position="912"/>
        <end position="1074"/>
    </location>
</feature>
<dbReference type="Proteomes" id="UP000499080">
    <property type="component" value="Unassembled WGS sequence"/>
</dbReference>
<dbReference type="Pfam" id="PF11502">
    <property type="entry name" value="BCL9"/>
    <property type="match status" value="1"/>
</dbReference>
<feature type="compositionally biased region" description="Low complexity" evidence="4">
    <location>
        <begin position="1054"/>
        <end position="1074"/>
    </location>
</feature>
<feature type="region of interest" description="Disordered" evidence="4">
    <location>
        <begin position="446"/>
        <end position="495"/>
    </location>
</feature>
<feature type="compositionally biased region" description="Low complexity" evidence="4">
    <location>
        <begin position="463"/>
        <end position="474"/>
    </location>
</feature>
<feature type="compositionally biased region" description="Polar residues" evidence="4">
    <location>
        <begin position="475"/>
        <end position="488"/>
    </location>
</feature>
<proteinExistence type="inferred from homology"/>
<keyword evidence="3" id="KW-0539">Nucleus</keyword>
<sequence length="1944" mass="209350">MCAPGLRCVHMRFVLERPLMKTVVETISGLKHIDSSWGAPTYFWFCSNFSPIRGESDGNPYEVIRGMWEGAYVSHFIRLFQKKFSFSCLTTQDLEEALVEEESVALADIFARLLRFVTGNLDILIANFETFLRNLLIKEKAEVPRFLDNGTTWQDLAPEEKLGTLKWLIDHVYQEKEEDIADFLDENYSADDLRGICAGQDAFNNVYWYLDDLRLYREFPHKKQNKRDWECVCLTLSDWQSFIKQFRKTSNLQEKELYTYLNFELYPIVEIQLLQKKSRQSKEEINKSLIRREREDLDVMLEKKTFLECNNVTNKSDVNGTDSVSVSVEKHNGALSPLKISSVSGNDFSDFLEKSEESEKNSTMNHCDGHLNINESVCSIGSSLDGSTMDIKPNTESSMCPNLCSTSCATSCGNKQENCVYSSANTTSCGKSTNCNTSPSAIATTSAMSLSQDNAQEVQQPLSDIPSDSSSVTSNKENAPPSSGNTGSDIPPMSAISNMLGSTSTPATTASVQPLPSNMVNKTSFQMETQYMQQQSQIFVFSTALANKAAESYLSGHFPSIIAFHCAQPGTKSFLEKYPLKVQQFNRQNPAAWLNSLAQMKQSGRQMKTMNQFPGPHTLNNRFPGPSSGPVMSPCSGSCNMHSPGMCSTPRPPSSWPNNCGGANMMPSMSGDLCQQTWSGQQFPPGSSTSAMNNRFPLPQNMGVRQMGPSGSPLLGCMNNANPNVSGTSFQNPNMSLNQGPGGPLTGVKVPDENLTPQQRQHREEQLAMIRKMQQILFPEQQQMDTVQGGMGPQGGMVPNMGPVLSGMPSQHASHSRFGSGDMCVHPGMDACFSPHQSCMSEHEHSHPPSDMYMGNSMVGPGFPQQNFPGGSASAQMEWQKLKHQFYEERCKKQVCGSVPLSHSLVESEIQQAAAQVQPMQPQQSMSQPQTPQQQQNINSPSPSMGLSPGTRMQGPPPPYHQTNRRTMPSPHPASPNTSSLSLPSPHMASGLPSPADPSRQFPLPTPPGPRLPHPSPGPTTPVGSNSLHTTPLNSPKPLSTSGPASNSGALIRTPTTPSNNNASTPTSTPTSSCTPAICNSGPGTPASSCASNRKQSQSCTSDIQDSNSLGSATTLNTEFGSCPISAASNAQDLFCSSIHSCNQSSAKQESCAGHGGICPKEPSLMPVPSPQQIQYLNAFDGQELTIQKQPNTSIRDLDIMSPASITPSIVMSAGSHSQYQSPEAVSFPNTPGSCPSVLENSQDSLTGRYPISAPASMDGSLQRFTAPSPQMPAFNSGNSHMMAGNDNGISRFPGASSLDIRMPGPGPVNTNSLDDGSGGNRFPGPGSQGSMFGPGPTNNMNVMPRFPTSASEPMQRFRGPSPHGNMDMVQSRFMGPGPHMSCVESMPQSSQLNNLGPDTVSHIPPQSFPNSAQTMTSSSSPCVGSNFMVDGNLPHSHLQNLQKMTPPFDSISGNKISPDVISPLGQCSNSSANGSNMSIPSYDGTNSLVSTPQVGPTQRLSHFDPIASMAAMSESTVPLVSAAGNAQNSQNMIAPNMNMQVPGNTGNSNQPNMMNFHSNMQSMQNSSACSMPNQRPQFSVHNQMTHNAGCGTQNVNSSFVNTTMPMQQMSMQNVVTTAYNLNAQDPNMNSHPMHVGCQGNGANTISCSVTTNHPIMHTAVTTRTNSNVGLPGPRHGPQNFPGQPSVQRTVSPAGSGSPTMMVRAPFNSTNVQVKAGAPNTIQYLPARQQNATSVPGRGLEFLQRYAAPLTNLDNKVPTHNLQYFPNSGGSHPPVPYGGLGMNSNSPNMAPNMMNNPRPVNMMMGPMMRGTSPNPSGQIFPGPIGSGLPNVEPAMFGRPPCPSVNNQMIPMNAMGGGQNVGMFPNKQMPLPMGGMAPDTTQPLPPSMGQSFNYKQSPFYGPTTADPNYAVQFHNFQQQLYATNTKGSQMNLQNNMTGPGFFGTK</sequence>